<dbReference type="GO" id="GO:0030036">
    <property type="term" value="P:actin cytoskeleton organization"/>
    <property type="evidence" value="ECO:0007669"/>
    <property type="project" value="TreeGrafter"/>
</dbReference>
<dbReference type="GO" id="GO:0051016">
    <property type="term" value="P:barbed-end actin filament capping"/>
    <property type="evidence" value="ECO:0007669"/>
    <property type="project" value="UniProtKB-UniRule"/>
</dbReference>
<dbReference type="SUPFAM" id="SSF90096">
    <property type="entry name" value="Subunits of heterodimeric actin filament capping protein Capz"/>
    <property type="match status" value="1"/>
</dbReference>
<comment type="subunit">
    <text evidence="5">Heterodimer of an alpha and a beta subunit.</text>
</comment>
<dbReference type="GO" id="GO:0030479">
    <property type="term" value="C:actin cortical patch"/>
    <property type="evidence" value="ECO:0007669"/>
    <property type="project" value="TreeGrafter"/>
</dbReference>
<dbReference type="InterPro" id="IPR037282">
    <property type="entry name" value="CapZ_alpha/beta"/>
</dbReference>
<evidence type="ECO:0000256" key="2">
    <source>
        <dbReference type="ARBA" id="ARBA00014038"/>
    </source>
</evidence>
<accession>A0A1M8A416</accession>
<dbReference type="GO" id="GO:0008290">
    <property type="term" value="C:F-actin capping protein complex"/>
    <property type="evidence" value="ECO:0007669"/>
    <property type="project" value="UniProtKB-UniRule"/>
</dbReference>
<evidence type="ECO:0000256" key="6">
    <source>
        <dbReference type="SAM" id="MobiDB-lite"/>
    </source>
</evidence>
<dbReference type="PANTHER" id="PTHR10653">
    <property type="entry name" value="F-ACTIN-CAPPING PROTEIN SUBUNIT ALPHA"/>
    <property type="match status" value="1"/>
</dbReference>
<protein>
    <recommendedName>
        <fullName evidence="2 5">F-actin-capping protein subunit alpha</fullName>
    </recommendedName>
</protein>
<keyword evidence="4 5" id="KW-0009">Actin-binding</keyword>
<dbReference type="OMA" id="YNLRNFW"/>
<dbReference type="InterPro" id="IPR002189">
    <property type="entry name" value="CapZ_alpha"/>
</dbReference>
<dbReference type="Gene3D" id="3.90.1150.210">
    <property type="entry name" value="F-actin capping protein, beta subunit"/>
    <property type="match status" value="1"/>
</dbReference>
<dbReference type="Gene3D" id="3.30.1140.60">
    <property type="entry name" value="F-actin capping protein, alpha subunit"/>
    <property type="match status" value="1"/>
</dbReference>
<dbReference type="Proteomes" id="UP000186303">
    <property type="component" value="Chromosome 2"/>
</dbReference>
<keyword evidence="8" id="KW-1185">Reference proteome</keyword>
<dbReference type="GO" id="GO:0051015">
    <property type="term" value="F:actin filament binding"/>
    <property type="evidence" value="ECO:0007669"/>
    <property type="project" value="TreeGrafter"/>
</dbReference>
<dbReference type="AlphaFoldDB" id="A0A1M8A416"/>
<proteinExistence type="inferred from homology"/>
<dbReference type="EMBL" id="LT671822">
    <property type="protein sequence ID" value="SHO77161.1"/>
    <property type="molecule type" value="Genomic_DNA"/>
</dbReference>
<reference evidence="8" key="1">
    <citation type="journal article" date="2017" name="Nucleic Acids Res.">
        <title>Proteogenomics produces comprehensive and highly accurate protein-coding gene annotation in a complete genome assembly of Malassezia sympodialis.</title>
        <authorList>
            <person name="Zhu Y."/>
            <person name="Engstroem P.G."/>
            <person name="Tellgren-Roth C."/>
            <person name="Baudo C.D."/>
            <person name="Kennell J.C."/>
            <person name="Sun S."/>
            <person name="Billmyre R.B."/>
            <person name="Schroeder M.S."/>
            <person name="Andersson A."/>
            <person name="Holm T."/>
            <person name="Sigurgeirsson B."/>
            <person name="Wu G."/>
            <person name="Sankaranarayanan S.R."/>
            <person name="Siddharthan R."/>
            <person name="Sanyal K."/>
            <person name="Lundeberg J."/>
            <person name="Nystedt B."/>
            <person name="Boekhout T."/>
            <person name="Dawson T.L. Jr."/>
            <person name="Heitman J."/>
            <person name="Scheynius A."/>
            <person name="Lehtioe J."/>
        </authorList>
    </citation>
    <scope>NUCLEOTIDE SEQUENCE [LARGE SCALE GENOMIC DNA]</scope>
    <source>
        <strain evidence="8">ATCC 42132</strain>
    </source>
</reference>
<dbReference type="InterPro" id="IPR017865">
    <property type="entry name" value="F-actin_cap_asu_CS"/>
</dbReference>
<name>A0A1M8A416_MALS4</name>
<dbReference type="PRINTS" id="PR00191">
    <property type="entry name" value="FACTINCAPA"/>
</dbReference>
<gene>
    <name evidence="7" type="ORF">MSYG_1502</name>
</gene>
<evidence type="ECO:0000313" key="8">
    <source>
        <dbReference type="Proteomes" id="UP000186303"/>
    </source>
</evidence>
<feature type="compositionally biased region" description="Polar residues" evidence="6">
    <location>
        <begin position="161"/>
        <end position="182"/>
    </location>
</feature>
<evidence type="ECO:0000313" key="7">
    <source>
        <dbReference type="EMBL" id="SHO77161.1"/>
    </source>
</evidence>
<keyword evidence="3 5" id="KW-0117">Actin capping</keyword>
<dbReference type="STRING" id="1230383.A0A1M8A416"/>
<comment type="function">
    <text evidence="5">F-actin-capping proteins bind in a Ca(2+)-independent manner to the fast growing ends of actin filaments (barbed end) thereby blocking the exchange of subunits at these ends. Unlike other capping proteins (such as gelsolin and severin), these proteins do not sever actin filaments.</text>
</comment>
<dbReference type="InterPro" id="IPR042489">
    <property type="entry name" value="CapZ_alpha_1"/>
</dbReference>
<dbReference type="OrthoDB" id="340550at2759"/>
<evidence type="ECO:0000256" key="4">
    <source>
        <dbReference type="ARBA" id="ARBA00023203"/>
    </source>
</evidence>
<evidence type="ECO:0000256" key="3">
    <source>
        <dbReference type="ARBA" id="ARBA00022467"/>
    </source>
</evidence>
<comment type="similarity">
    <text evidence="1 5">Belongs to the F-actin-capping protein alpha subunit family.</text>
</comment>
<dbReference type="InterPro" id="IPR042276">
    <property type="entry name" value="CapZ_alpha/beta_2"/>
</dbReference>
<sequence>MSNVKDDDPTTQCLALVLEAPPGQQRNVLSDIQGILSSSIDADEVADRARPILEQHAHEQLLYVPIELDGQHDEAILCDAAKRGDVYLHPRLSCQFSYDPIKEAVGAVTACPRPTDTTEKLRAAVDKKLSQYVYQHYQTGLTSTFALGSSIPSVIDEGSVAQPSESDGNETQANEQPEMQNQPSTLCMHIVGNKYNLRNFWAGRWRSTYVVDVNARAFSQARIQIQSHYFENGNVQMFAGCQPDLPTLAVATDDELPEAIFSAIHAYEQAYQDRLYETTNLLRDGTFKALRRTLPITRQKIDWDKVVSYKLGSELANK</sequence>
<organism evidence="7 8">
    <name type="scientific">Malassezia sympodialis (strain ATCC 42132)</name>
    <name type="common">Atopic eczema-associated yeast</name>
    <dbReference type="NCBI Taxonomy" id="1230383"/>
    <lineage>
        <taxon>Eukaryota</taxon>
        <taxon>Fungi</taxon>
        <taxon>Dikarya</taxon>
        <taxon>Basidiomycota</taxon>
        <taxon>Ustilaginomycotina</taxon>
        <taxon>Malasseziomycetes</taxon>
        <taxon>Malasseziales</taxon>
        <taxon>Malasseziaceae</taxon>
        <taxon>Malassezia</taxon>
    </lineage>
</organism>
<evidence type="ECO:0000256" key="5">
    <source>
        <dbReference type="RuleBase" id="RU365077"/>
    </source>
</evidence>
<dbReference type="PROSITE" id="PS00749">
    <property type="entry name" value="F_ACTIN_CAPPING_A_2"/>
    <property type="match status" value="1"/>
</dbReference>
<dbReference type="Pfam" id="PF01267">
    <property type="entry name" value="F-actin_cap_A"/>
    <property type="match status" value="1"/>
</dbReference>
<dbReference type="PANTHER" id="PTHR10653:SF0">
    <property type="entry name" value="F-ACTIN-CAPPING PROTEIN SUBUNIT ALPHA"/>
    <property type="match status" value="1"/>
</dbReference>
<dbReference type="VEuPathDB" id="FungiDB:MSYG_1502"/>
<feature type="region of interest" description="Disordered" evidence="6">
    <location>
        <begin position="157"/>
        <end position="182"/>
    </location>
</feature>
<evidence type="ECO:0000256" key="1">
    <source>
        <dbReference type="ARBA" id="ARBA00010479"/>
    </source>
</evidence>